<dbReference type="EMBL" id="JAGIOI010000001">
    <property type="protein sequence ID" value="MBP2412807.1"/>
    <property type="molecule type" value="Genomic_DNA"/>
</dbReference>
<dbReference type="Gene3D" id="2.40.420.20">
    <property type="match status" value="1"/>
</dbReference>
<keyword evidence="3" id="KW-1185">Reference proteome</keyword>
<dbReference type="PANTHER" id="PTHR30469">
    <property type="entry name" value="MULTIDRUG RESISTANCE PROTEIN MDTA"/>
    <property type="match status" value="1"/>
</dbReference>
<dbReference type="PROSITE" id="PS51257">
    <property type="entry name" value="PROKAR_LIPOPROTEIN"/>
    <property type="match status" value="1"/>
</dbReference>
<reference evidence="2 3" key="1">
    <citation type="submission" date="2021-03" db="EMBL/GenBank/DDBJ databases">
        <title>Sequencing the genomes of 1000 actinobacteria strains.</title>
        <authorList>
            <person name="Klenk H.-P."/>
        </authorList>
    </citation>
    <scope>NUCLEOTIDE SEQUENCE [LARGE SCALE GENOMIC DNA]</scope>
    <source>
        <strain evidence="2 3">DSM 16005</strain>
    </source>
</reference>
<dbReference type="Proteomes" id="UP000711614">
    <property type="component" value="Unassembled WGS sequence"/>
</dbReference>
<accession>A0ABS4YVI3</accession>
<evidence type="ECO:0000256" key="1">
    <source>
        <dbReference type="SAM" id="SignalP"/>
    </source>
</evidence>
<gene>
    <name evidence="2" type="ORF">JOF48_001606</name>
</gene>
<evidence type="ECO:0000313" key="3">
    <source>
        <dbReference type="Proteomes" id="UP000711614"/>
    </source>
</evidence>
<dbReference type="Gene3D" id="2.40.50.100">
    <property type="match status" value="1"/>
</dbReference>
<protein>
    <submittedName>
        <fullName evidence="2">Biotin carboxyl carrier protein</fullName>
    </submittedName>
</protein>
<feature type="chain" id="PRO_5046817713" evidence="1">
    <location>
        <begin position="26"/>
        <end position="296"/>
    </location>
</feature>
<proteinExistence type="predicted"/>
<keyword evidence="1" id="KW-0732">Signal</keyword>
<feature type="signal peptide" evidence="1">
    <location>
        <begin position="1"/>
        <end position="25"/>
    </location>
</feature>
<organism evidence="2 3">
    <name type="scientific">Arthrobacter stackebrandtii</name>
    <dbReference type="NCBI Taxonomy" id="272161"/>
    <lineage>
        <taxon>Bacteria</taxon>
        <taxon>Bacillati</taxon>
        <taxon>Actinomycetota</taxon>
        <taxon>Actinomycetes</taxon>
        <taxon>Micrococcales</taxon>
        <taxon>Micrococcaceae</taxon>
        <taxon>Arthrobacter</taxon>
    </lineage>
</organism>
<comment type="caution">
    <text evidence="2">The sequence shown here is derived from an EMBL/GenBank/DDBJ whole genome shotgun (WGS) entry which is preliminary data.</text>
</comment>
<name>A0ABS4YVI3_9MICC</name>
<evidence type="ECO:0000313" key="2">
    <source>
        <dbReference type="EMBL" id="MBP2412807.1"/>
    </source>
</evidence>
<sequence length="296" mass="29567">MKMRFSIRSGFVLLALSVLFPVAVAATVGCSPVHDEVQGAQLAVTPNAPVTVAVQRKDMASVLVLDGAVQSRPVYVISAPATGAMAFADDVAVGASVMKGQTVGTVDDIPVTAVEAGVVSELLAEPGAQVSAKVPLLTVKYGGFGLLAQVPVDKLYRLYSAPVSARASIQYGPAGLGCALTPAAADQVAVPDGGSDGGVGPEFLCLLPADADVVPGLFGSVGIALDKKPGILTLPATAVRGSSQKGVVSKIDGGSTTLVDVQLGISDGVDVEVTGGLKEGDTVSNQAPGLINDAAH</sequence>